<protein>
    <submittedName>
        <fullName evidence="3">Uncharacterized protein</fullName>
    </submittedName>
</protein>
<feature type="compositionally biased region" description="Basic and acidic residues" evidence="1">
    <location>
        <begin position="258"/>
        <end position="267"/>
    </location>
</feature>
<feature type="transmembrane region" description="Helical" evidence="2">
    <location>
        <begin position="161"/>
        <end position="182"/>
    </location>
</feature>
<feature type="transmembrane region" description="Helical" evidence="2">
    <location>
        <begin position="189"/>
        <end position="206"/>
    </location>
</feature>
<proteinExistence type="predicted"/>
<dbReference type="KEGG" id="gak:X907_2903"/>
<keyword evidence="2" id="KW-0812">Transmembrane</keyword>
<evidence type="ECO:0000256" key="1">
    <source>
        <dbReference type="SAM" id="MobiDB-lite"/>
    </source>
</evidence>
<keyword evidence="2" id="KW-0472">Membrane</keyword>
<feature type="compositionally biased region" description="Basic and acidic residues" evidence="1">
    <location>
        <begin position="385"/>
        <end position="394"/>
    </location>
</feature>
<dbReference type="EMBL" id="CP018911">
    <property type="protein sequence ID" value="AZU05408.1"/>
    <property type="molecule type" value="Genomic_DNA"/>
</dbReference>
<name>A0A3T0EDN9_9PROT</name>
<feature type="region of interest" description="Disordered" evidence="1">
    <location>
        <begin position="319"/>
        <end position="487"/>
    </location>
</feature>
<evidence type="ECO:0000256" key="2">
    <source>
        <dbReference type="SAM" id="Phobius"/>
    </source>
</evidence>
<feature type="compositionally biased region" description="Low complexity" evidence="1">
    <location>
        <begin position="396"/>
        <end position="405"/>
    </location>
</feature>
<keyword evidence="2" id="KW-1133">Transmembrane helix</keyword>
<feature type="compositionally biased region" description="Low complexity" evidence="1">
    <location>
        <begin position="326"/>
        <end position="339"/>
    </location>
</feature>
<reference evidence="3 4" key="1">
    <citation type="submission" date="2016-12" db="EMBL/GenBank/DDBJ databases">
        <title>The genome of dimorphic prosthecate Glycocaulis alkaliphilus 6b-8t, isolated from crude oil dictates its adaptability in petroleum environments.</title>
        <authorList>
            <person name="Wu X.-L."/>
            <person name="Geng S."/>
        </authorList>
    </citation>
    <scope>NUCLEOTIDE SEQUENCE [LARGE SCALE GENOMIC DNA]</scope>
    <source>
        <strain evidence="3 4">6B-8</strain>
    </source>
</reference>
<gene>
    <name evidence="3" type="ORF">X907_2903</name>
</gene>
<feature type="compositionally biased region" description="Basic and acidic residues" evidence="1">
    <location>
        <begin position="355"/>
        <end position="366"/>
    </location>
</feature>
<organism evidence="3 4">
    <name type="scientific">Glycocaulis alkaliphilus</name>
    <dbReference type="NCBI Taxonomy" id="1434191"/>
    <lineage>
        <taxon>Bacteria</taxon>
        <taxon>Pseudomonadati</taxon>
        <taxon>Pseudomonadota</taxon>
        <taxon>Alphaproteobacteria</taxon>
        <taxon>Maricaulales</taxon>
        <taxon>Maricaulaceae</taxon>
        <taxon>Glycocaulis</taxon>
    </lineage>
</organism>
<sequence length="487" mass="50321">MIGSDPRARADERRIQDLDGERHPVRIGKRDFALDAGDYAAVIRLQPGPKRRSSPVAVVNYRTNSWTRTSQDNTSILSRAGVSRNANWLLTVLALTVLALVIVWPQMLALLALLAPGLADGLPAFDVFSALVAVQPGLADARLAEAVPAVSDSLVELVPQFSGFEGAVIFAAITLAGALLALGARSWRFAWVPAFLIITLAGAVAINGAETAAIPALLALAGSVTLFLFAGVINRWRDAARLEARIARLADHVLRHPPQEMVTRRETPAALSDAPATQAETPADEQAQTVPAAMVAAPVAAAAISARAADGHNEEDAIAGGSEAQAGEPSEAVASASSDDAGEMPAPEIEAAGDDTPHDPRAEARSMDIPPPPPMPSEALSGDASAERVNRDAESVEAGVESEAGPVITETETLQPEAALEVAGIVQPETDGDDAPPESDASEETSLMAGDAFGGQDNAVAGDGEVEADDVEAGATGSETGERPREG</sequence>
<keyword evidence="4" id="KW-1185">Reference proteome</keyword>
<dbReference type="Proteomes" id="UP000286954">
    <property type="component" value="Chromosome"/>
</dbReference>
<dbReference type="AlphaFoldDB" id="A0A3T0EDN9"/>
<feature type="transmembrane region" description="Helical" evidence="2">
    <location>
        <begin position="212"/>
        <end position="233"/>
    </location>
</feature>
<feature type="region of interest" description="Disordered" evidence="1">
    <location>
        <begin position="258"/>
        <end position="289"/>
    </location>
</feature>
<feature type="transmembrane region" description="Helical" evidence="2">
    <location>
        <begin position="88"/>
        <end position="115"/>
    </location>
</feature>
<feature type="compositionally biased region" description="Acidic residues" evidence="1">
    <location>
        <begin position="430"/>
        <end position="443"/>
    </location>
</feature>
<accession>A0A3T0EDN9</accession>
<evidence type="ECO:0000313" key="4">
    <source>
        <dbReference type="Proteomes" id="UP000286954"/>
    </source>
</evidence>
<evidence type="ECO:0000313" key="3">
    <source>
        <dbReference type="EMBL" id="AZU05408.1"/>
    </source>
</evidence>